<sequence length="208" mass="22842">MSHIGKPLAVDYSTANPALLDMAARFAMLCADLHRAETDLRTASGAAEDVCIGHSYRPQMLARMPASMREAYGIVADTHAKVTKGELRKIILKRVAKARKEGGDVIAALDEGGKLLTAWEIMQKLLRRAQKQKGIPQLMERRDAVLKEIAAAMDEIAAVPPLSMADAVIQLQVWRMRYEAQRPAGADVRASRQTLVHNALTFLTEGVE</sequence>
<dbReference type="STRING" id="286727.SAMN02982917_0561"/>
<proteinExistence type="predicted"/>
<name>A0A1X7HUJ8_9PROT</name>
<evidence type="ECO:0000313" key="2">
    <source>
        <dbReference type="Proteomes" id="UP000192936"/>
    </source>
</evidence>
<dbReference type="RefSeq" id="WP_085092315.1">
    <property type="nucleotide sequence ID" value="NZ_FXAK01000010.1"/>
</dbReference>
<organism evidence="1 2">
    <name type="scientific">Azospirillum oryzae</name>
    <dbReference type="NCBI Taxonomy" id="286727"/>
    <lineage>
        <taxon>Bacteria</taxon>
        <taxon>Pseudomonadati</taxon>
        <taxon>Pseudomonadota</taxon>
        <taxon>Alphaproteobacteria</taxon>
        <taxon>Rhodospirillales</taxon>
        <taxon>Azospirillaceae</taxon>
        <taxon>Azospirillum</taxon>
    </lineage>
</organism>
<accession>A0A1X7HUJ8</accession>
<dbReference type="AlphaFoldDB" id="A0A1X7HUJ8"/>
<dbReference type="EMBL" id="FXAK01000010">
    <property type="protein sequence ID" value="SMF92323.1"/>
    <property type="molecule type" value="Genomic_DNA"/>
</dbReference>
<evidence type="ECO:0000313" key="1">
    <source>
        <dbReference type="EMBL" id="SMF92323.1"/>
    </source>
</evidence>
<reference evidence="1 2" key="1">
    <citation type="submission" date="2017-04" db="EMBL/GenBank/DDBJ databases">
        <authorList>
            <person name="Afonso C.L."/>
            <person name="Miller P.J."/>
            <person name="Scott M.A."/>
            <person name="Spackman E."/>
            <person name="Goraichik I."/>
            <person name="Dimitrov K.M."/>
            <person name="Suarez D.L."/>
            <person name="Swayne D.E."/>
        </authorList>
    </citation>
    <scope>NUCLEOTIDE SEQUENCE [LARGE SCALE GENOMIC DNA]</scope>
    <source>
        <strain evidence="1 2">A2P</strain>
    </source>
</reference>
<gene>
    <name evidence="1" type="ORF">SAMN02982917_0561</name>
</gene>
<dbReference type="Proteomes" id="UP000192936">
    <property type="component" value="Unassembled WGS sequence"/>
</dbReference>
<protein>
    <submittedName>
        <fullName evidence="1">Uncharacterized protein</fullName>
    </submittedName>
</protein>